<sequence>MKSFASFLICIFLLSMNPILAQDSRTDRIGIGVGPSFMYGDNTGVHSKFKFKVLPALSLDYHKKINPFFDVKGTLGWQLVSSGDHYTQELKESISNANQPYGFSGSVLFGDIMPIYHFNPNLSGYIPSLIKVYSGLGLGYFYSSRTDEKFILDESMNRIESYKASDSGIYIPFRVGAFKDLKSDADIGLEATFIYSPFSELDGNDLQQKRISADMLMQFQFFYRVHIGQRYR</sequence>
<evidence type="ECO:0000313" key="2">
    <source>
        <dbReference type="EMBL" id="AEL24667.1"/>
    </source>
</evidence>
<accession>G0J4K2</accession>
<feature type="chain" id="PRO_5003401409" description="Outer membrane protein beta-barrel domain-containing protein" evidence="1">
    <location>
        <begin position="22"/>
        <end position="232"/>
    </location>
</feature>
<protein>
    <recommendedName>
        <fullName evidence="4">Outer membrane protein beta-barrel domain-containing protein</fullName>
    </recommendedName>
</protein>
<gene>
    <name evidence="2" type="ordered locus">Cycma_0895</name>
</gene>
<dbReference type="KEGG" id="cmr:Cycma_0895"/>
<feature type="signal peptide" evidence="1">
    <location>
        <begin position="1"/>
        <end position="21"/>
    </location>
</feature>
<evidence type="ECO:0000313" key="3">
    <source>
        <dbReference type="Proteomes" id="UP000001635"/>
    </source>
</evidence>
<evidence type="ECO:0000256" key="1">
    <source>
        <dbReference type="SAM" id="SignalP"/>
    </source>
</evidence>
<dbReference type="AlphaFoldDB" id="G0J4K2"/>
<dbReference type="eggNOG" id="ENOG5032VYW">
    <property type="taxonomic scope" value="Bacteria"/>
</dbReference>
<dbReference type="EMBL" id="CP002955">
    <property type="protein sequence ID" value="AEL24667.1"/>
    <property type="molecule type" value="Genomic_DNA"/>
</dbReference>
<dbReference type="HOGENOM" id="CLU_1187926_0_0_10"/>
<evidence type="ECO:0008006" key="4">
    <source>
        <dbReference type="Google" id="ProtNLM"/>
    </source>
</evidence>
<reference evidence="3" key="1">
    <citation type="submission" date="2011-07" db="EMBL/GenBank/DDBJ databases">
        <title>The complete genome of Cyclobacterium marinum DSM 745.</title>
        <authorList>
            <person name="Lucas S."/>
            <person name="Han J."/>
            <person name="Lapidus A."/>
            <person name="Bruce D."/>
            <person name="Goodwin L."/>
            <person name="Pitluck S."/>
            <person name="Peters L."/>
            <person name="Kyrpides N."/>
            <person name="Mavromatis K."/>
            <person name="Ivanova N."/>
            <person name="Ovchinnikova G."/>
            <person name="Chertkov O."/>
            <person name="Detter J.C."/>
            <person name="Tapia R."/>
            <person name="Han C."/>
            <person name="Land M."/>
            <person name="Hauser L."/>
            <person name="Markowitz V."/>
            <person name="Cheng J.-F."/>
            <person name="Hugenholtz P."/>
            <person name="Woyke T."/>
            <person name="Wu D."/>
            <person name="Tindall B."/>
            <person name="Schuetze A."/>
            <person name="Brambilla E."/>
            <person name="Klenk H.-P."/>
            <person name="Eisen J.A."/>
        </authorList>
    </citation>
    <scope>NUCLEOTIDE SEQUENCE [LARGE SCALE GENOMIC DNA]</scope>
    <source>
        <strain evidence="3">ATCC 25205 / DSM 745 / LMG 13164 / NCIMB 1802</strain>
    </source>
</reference>
<name>G0J4K2_CYCMS</name>
<keyword evidence="1" id="KW-0732">Signal</keyword>
<proteinExistence type="predicted"/>
<dbReference type="Proteomes" id="UP000001635">
    <property type="component" value="Chromosome"/>
</dbReference>
<organism evidence="2 3">
    <name type="scientific">Cyclobacterium marinum (strain ATCC 25205 / DSM 745 / LMG 13164 / NCIMB 1802)</name>
    <name type="common">Flectobacillus marinus</name>
    <dbReference type="NCBI Taxonomy" id="880070"/>
    <lineage>
        <taxon>Bacteria</taxon>
        <taxon>Pseudomonadati</taxon>
        <taxon>Bacteroidota</taxon>
        <taxon>Cytophagia</taxon>
        <taxon>Cytophagales</taxon>
        <taxon>Cyclobacteriaceae</taxon>
        <taxon>Cyclobacterium</taxon>
    </lineage>
</organism>
<keyword evidence="3" id="KW-1185">Reference proteome</keyword>